<keyword evidence="5 6" id="KW-0472">Membrane</keyword>
<comment type="caution">
    <text evidence="7">The sequence shown here is derived from an EMBL/GenBank/DDBJ whole genome shotgun (WGS) entry which is preliminary data.</text>
</comment>
<keyword evidence="3 6" id="KW-0812">Transmembrane</keyword>
<comment type="subcellular location">
    <subcellularLocation>
        <location evidence="1">Cell membrane</location>
        <topology evidence="1">Multi-pass membrane protein</topology>
    </subcellularLocation>
</comment>
<feature type="transmembrane region" description="Helical" evidence="6">
    <location>
        <begin position="15"/>
        <end position="33"/>
    </location>
</feature>
<feature type="transmembrane region" description="Helical" evidence="6">
    <location>
        <begin position="39"/>
        <end position="57"/>
    </location>
</feature>
<dbReference type="Pfam" id="PF02653">
    <property type="entry name" value="BPD_transp_2"/>
    <property type="match status" value="1"/>
</dbReference>
<dbReference type="GO" id="GO:0015658">
    <property type="term" value="F:branched-chain amino acid transmembrane transporter activity"/>
    <property type="evidence" value="ECO:0007669"/>
    <property type="project" value="InterPro"/>
</dbReference>
<gene>
    <name evidence="7" type="ORF">RSO01_03620</name>
</gene>
<proteinExistence type="predicted"/>
<evidence type="ECO:0000256" key="3">
    <source>
        <dbReference type="ARBA" id="ARBA00022692"/>
    </source>
</evidence>
<evidence type="ECO:0000256" key="2">
    <source>
        <dbReference type="ARBA" id="ARBA00022475"/>
    </source>
</evidence>
<feature type="transmembrane region" description="Helical" evidence="6">
    <location>
        <begin position="258"/>
        <end position="279"/>
    </location>
</feature>
<evidence type="ECO:0000256" key="4">
    <source>
        <dbReference type="ARBA" id="ARBA00022989"/>
    </source>
</evidence>
<organism evidence="7 8">
    <name type="scientific">Reyranella soli</name>
    <dbReference type="NCBI Taxonomy" id="1230389"/>
    <lineage>
        <taxon>Bacteria</taxon>
        <taxon>Pseudomonadati</taxon>
        <taxon>Pseudomonadota</taxon>
        <taxon>Alphaproteobacteria</taxon>
        <taxon>Hyphomicrobiales</taxon>
        <taxon>Reyranellaceae</taxon>
        <taxon>Reyranella</taxon>
    </lineage>
</organism>
<dbReference type="CDD" id="cd06581">
    <property type="entry name" value="TM_PBP1_LivM_like"/>
    <property type="match status" value="1"/>
</dbReference>
<dbReference type="Proteomes" id="UP000321058">
    <property type="component" value="Unassembled WGS sequence"/>
</dbReference>
<feature type="transmembrane region" description="Helical" evidence="6">
    <location>
        <begin position="120"/>
        <end position="137"/>
    </location>
</feature>
<dbReference type="PANTHER" id="PTHR30482">
    <property type="entry name" value="HIGH-AFFINITY BRANCHED-CHAIN AMINO ACID TRANSPORT SYSTEM PERMEASE"/>
    <property type="match status" value="1"/>
</dbReference>
<protein>
    <submittedName>
        <fullName evidence="7">Amino acid ABC transporter permease</fullName>
    </submittedName>
</protein>
<dbReference type="PANTHER" id="PTHR30482:SF10">
    <property type="entry name" value="HIGH-AFFINITY BRANCHED-CHAIN AMINO ACID TRANSPORT PROTEIN BRAE"/>
    <property type="match status" value="1"/>
</dbReference>
<keyword evidence="8" id="KW-1185">Reference proteome</keyword>
<evidence type="ECO:0000256" key="1">
    <source>
        <dbReference type="ARBA" id="ARBA00004651"/>
    </source>
</evidence>
<feature type="transmembrane region" description="Helical" evidence="6">
    <location>
        <begin position="92"/>
        <end position="113"/>
    </location>
</feature>
<accession>A0A512N2I8</accession>
<dbReference type="InterPro" id="IPR001851">
    <property type="entry name" value="ABC_transp_permease"/>
</dbReference>
<dbReference type="InterPro" id="IPR043428">
    <property type="entry name" value="LivM-like"/>
</dbReference>
<dbReference type="EMBL" id="BKAJ01000004">
    <property type="protein sequence ID" value="GEP53196.1"/>
    <property type="molecule type" value="Genomic_DNA"/>
</dbReference>
<feature type="transmembrane region" description="Helical" evidence="6">
    <location>
        <begin position="69"/>
        <end position="86"/>
    </location>
</feature>
<dbReference type="RefSeq" id="WP_218037210.1">
    <property type="nucleotide sequence ID" value="NZ_BKAJ01000004.1"/>
</dbReference>
<evidence type="ECO:0000256" key="5">
    <source>
        <dbReference type="ARBA" id="ARBA00023136"/>
    </source>
</evidence>
<keyword evidence="2" id="KW-1003">Cell membrane</keyword>
<name>A0A512N2I8_9HYPH</name>
<reference evidence="7 8" key="1">
    <citation type="submission" date="2019-07" db="EMBL/GenBank/DDBJ databases">
        <title>Whole genome shotgun sequence of Reyranella soli NBRC 108950.</title>
        <authorList>
            <person name="Hosoyama A."/>
            <person name="Uohara A."/>
            <person name="Ohji S."/>
            <person name="Ichikawa N."/>
        </authorList>
    </citation>
    <scope>NUCLEOTIDE SEQUENCE [LARGE SCALE GENOMIC DNA]</scope>
    <source>
        <strain evidence="7 8">NBRC 108950</strain>
    </source>
</reference>
<sequence>MSFIRRLAGNAPPRILWSLGVLLALLLLAPALLGKYWLSVLILILYFAYVGQAWNILMGFAGQLSLGHALYAGLGGYIAAGLYFHYGIGPWAGLFAAVAVAGVAGAIVGYLGFRFSLAGVYFALLTIAFAEFTRVAFDHWGWAGGSGGLFLKVEHATDIVNLRGGPVLFYYLILALAAGAFILCRALLRSRLGQYWLAIREDAEAAQAVGVPVLRCKMIAIVISAALTSLAGVWNAFYYNNLFPETAFAMGRSIEITLAPIIGGLGTLFGPIVGAVVLTGLGEAFTDLGDVLRIPGIKQIFYGLALLVIVAYRPAGVWPWLADKLGLKERQP</sequence>
<dbReference type="AlphaFoldDB" id="A0A512N2I8"/>
<feature type="transmembrane region" description="Helical" evidence="6">
    <location>
        <begin position="168"/>
        <end position="188"/>
    </location>
</feature>
<feature type="transmembrane region" description="Helical" evidence="6">
    <location>
        <begin position="300"/>
        <end position="321"/>
    </location>
</feature>
<dbReference type="GO" id="GO:0005886">
    <property type="term" value="C:plasma membrane"/>
    <property type="evidence" value="ECO:0007669"/>
    <property type="project" value="UniProtKB-SubCell"/>
</dbReference>
<evidence type="ECO:0000256" key="6">
    <source>
        <dbReference type="SAM" id="Phobius"/>
    </source>
</evidence>
<keyword evidence="4 6" id="KW-1133">Transmembrane helix</keyword>
<evidence type="ECO:0000313" key="8">
    <source>
        <dbReference type="Proteomes" id="UP000321058"/>
    </source>
</evidence>
<evidence type="ECO:0000313" key="7">
    <source>
        <dbReference type="EMBL" id="GEP53196.1"/>
    </source>
</evidence>
<feature type="transmembrane region" description="Helical" evidence="6">
    <location>
        <begin position="218"/>
        <end position="238"/>
    </location>
</feature>